<dbReference type="PANTHER" id="PTHR33494:SF5">
    <property type="entry name" value="F10A16.6 PROTEIN"/>
    <property type="match status" value="1"/>
</dbReference>
<gene>
    <name evidence="2" type="ORF">L484_004402</name>
</gene>
<dbReference type="EMBL" id="KE345759">
    <property type="protein sequence ID" value="EXC14077.1"/>
    <property type="molecule type" value="Genomic_DNA"/>
</dbReference>
<reference evidence="3" key="1">
    <citation type="submission" date="2013-01" db="EMBL/GenBank/DDBJ databases">
        <title>Draft Genome Sequence of a Mulberry Tree, Morus notabilis C.K. Schneid.</title>
        <authorList>
            <person name="He N."/>
            <person name="Zhao S."/>
        </authorList>
    </citation>
    <scope>NUCLEOTIDE SEQUENCE</scope>
</reference>
<dbReference type="eggNOG" id="ENOG502RUQM">
    <property type="taxonomic scope" value="Eukaryota"/>
</dbReference>
<dbReference type="STRING" id="981085.W9S6T3"/>
<dbReference type="InterPro" id="IPR057939">
    <property type="entry name" value="TRF2_HOY1_PH"/>
</dbReference>
<evidence type="ECO:0000313" key="3">
    <source>
        <dbReference type="Proteomes" id="UP000030645"/>
    </source>
</evidence>
<dbReference type="Pfam" id="PF24818">
    <property type="entry name" value="PH_TRF2_HOY1"/>
    <property type="match status" value="1"/>
</dbReference>
<keyword evidence="3" id="KW-1185">Reference proteome</keyword>
<evidence type="ECO:0000259" key="1">
    <source>
        <dbReference type="Pfam" id="PF24818"/>
    </source>
</evidence>
<proteinExistence type="predicted"/>
<protein>
    <recommendedName>
        <fullName evidence="1">TRF2/HOY1 PH-like domain-containing protein</fullName>
    </recommendedName>
</protein>
<dbReference type="Proteomes" id="UP000030645">
    <property type="component" value="Unassembled WGS sequence"/>
</dbReference>
<feature type="domain" description="TRF2/HOY1 PH-like" evidence="1">
    <location>
        <begin position="142"/>
        <end position="256"/>
    </location>
</feature>
<evidence type="ECO:0000313" key="2">
    <source>
        <dbReference type="EMBL" id="EXC14077.1"/>
    </source>
</evidence>
<dbReference type="PANTHER" id="PTHR33494">
    <property type="entry name" value="OS02G0793800 PROTEIN"/>
    <property type="match status" value="1"/>
</dbReference>
<organism evidence="2 3">
    <name type="scientific">Morus notabilis</name>
    <dbReference type="NCBI Taxonomy" id="981085"/>
    <lineage>
        <taxon>Eukaryota</taxon>
        <taxon>Viridiplantae</taxon>
        <taxon>Streptophyta</taxon>
        <taxon>Embryophyta</taxon>
        <taxon>Tracheophyta</taxon>
        <taxon>Spermatophyta</taxon>
        <taxon>Magnoliopsida</taxon>
        <taxon>eudicotyledons</taxon>
        <taxon>Gunneridae</taxon>
        <taxon>Pentapetalae</taxon>
        <taxon>rosids</taxon>
        <taxon>fabids</taxon>
        <taxon>Rosales</taxon>
        <taxon>Moraceae</taxon>
        <taxon>Moreae</taxon>
        <taxon>Morus</taxon>
    </lineage>
</organism>
<dbReference type="AlphaFoldDB" id="W9S6T3"/>
<sequence length="676" mass="76663">MADHNVERKITSEEKFYFPRCPADNLDPFERLSAIRQLYQGNNDQFNEQLLVSSQQNSDSGFDVVQATNNFVSRAFELSKKKDEVRPFAEALYNLPHLGLKFDKRSTFLKSVNEKLFSQKLPHLVLGTPPRERKMVLKSGVSMLRIGSWKIVAQNLEDVVAKCYFGKRRLVWEILENCSKKRIQIPWEHIQSMRATIDKNQCGVLKIELNQRPSFHLETRPQPRKHTTWKEAKDFTDGQAIICRRHYLEFPQGALDKFYRKLLHVTEFLRISWNTFPSLQSPHFPPDIDNVDSDVCSDRNGYILQNNSLQQPPHSKDFQNVSVDCVSSGCTGNIGSEINSVQERPNSGDLHNVVTECPFGYYANGPPINNLQPPSNSSGPMTLSPLQACNQAYQSFCCQPPIHSNDIPRISDACDGISLEVLLENFEVGNASNMEAWWNQLMSDFADITQRDAMTGGQFSSALTETCQANSIAPRQDHTNLLLQHTEEELQNQPSQISMNEDWYLNYLNMLEGLNNETEEKPIIYHQNYCPPIGGHQNQLSQVPLNNESQFPNYCDMQVEGLNYKDGENLIMSHQYYGPPFTWNEGGSASQLSEVLMNNESRYFTNLSNSIEDLNAMAGPFTNTGNYGGECIGNGDTAGQGNTQPICWAMPQDILVNMCSDPNETMPDFRGIQKPH</sequence>
<accession>W9S6T3</accession>
<name>W9S6T3_9ROSA</name>